<keyword evidence="1" id="KW-0812">Transmembrane</keyword>
<feature type="transmembrane region" description="Helical" evidence="1">
    <location>
        <begin position="108"/>
        <end position="132"/>
    </location>
</feature>
<protein>
    <submittedName>
        <fullName evidence="2">Uncharacterized protein</fullName>
    </submittedName>
</protein>
<reference evidence="2" key="2">
    <citation type="submission" date="2021-09" db="EMBL/GenBank/DDBJ databases">
        <authorList>
            <person name="Jia N."/>
            <person name="Wang J."/>
            <person name="Shi W."/>
            <person name="Du L."/>
            <person name="Sun Y."/>
            <person name="Zhan W."/>
            <person name="Jiang J."/>
            <person name="Wang Q."/>
            <person name="Zhang B."/>
            <person name="Ji P."/>
            <person name="Sakyi L.B."/>
            <person name="Cui X."/>
            <person name="Yuan T."/>
            <person name="Jiang B."/>
            <person name="Yang W."/>
            <person name="Lam T.T.-Y."/>
            <person name="Chang Q."/>
            <person name="Ding S."/>
            <person name="Wang X."/>
            <person name="Zhu J."/>
            <person name="Ruan X."/>
            <person name="Zhao L."/>
            <person name="Wei J."/>
            <person name="Que T."/>
            <person name="Du C."/>
            <person name="Cheng J."/>
            <person name="Dai P."/>
            <person name="Han X."/>
            <person name="Huang E."/>
            <person name="Gao Y."/>
            <person name="Liu J."/>
            <person name="Shao H."/>
            <person name="Ye R."/>
            <person name="Li L."/>
            <person name="Wei W."/>
            <person name="Wang X."/>
            <person name="Wang C."/>
            <person name="Huo Q."/>
            <person name="Li W."/>
            <person name="Guo W."/>
            <person name="Chen H."/>
            <person name="Chen S."/>
            <person name="Zhou L."/>
            <person name="Zhou L."/>
            <person name="Ni X."/>
            <person name="Tian J."/>
            <person name="Zhou Y."/>
            <person name="Sheng Y."/>
            <person name="Liu T."/>
            <person name="Pan Y."/>
            <person name="Xia L."/>
            <person name="Li J."/>
            <person name="Zhao F."/>
            <person name="Cao W."/>
        </authorList>
    </citation>
    <scope>NUCLEOTIDE SEQUENCE</scope>
    <source>
        <strain evidence="2">Rsan-2018</strain>
        <tissue evidence="2">Larvae</tissue>
    </source>
</reference>
<comment type="caution">
    <text evidence="2">The sequence shown here is derived from an EMBL/GenBank/DDBJ whole genome shotgun (WGS) entry which is preliminary data.</text>
</comment>
<sequence>MLIFRGAVMQHPRGSTSAPAMSPHYWIPPTSVSCTGVTEVHYLLAPFSAAIAPRQRCLGVAPPVSHRDTETGMDKAEGNATIVFVPSEHLGISLATEPSAKRSWKTGIAFFLSALLAFGGSLVVMLVVGQLVQPRKHVVEEHLVGLLPQQLLVPGAIFRTLV</sequence>
<evidence type="ECO:0000313" key="2">
    <source>
        <dbReference type="EMBL" id="KAH7961639.1"/>
    </source>
</evidence>
<name>A0A9D4PZG2_RHISA</name>
<reference evidence="2" key="1">
    <citation type="journal article" date="2020" name="Cell">
        <title>Large-Scale Comparative Analyses of Tick Genomes Elucidate Their Genetic Diversity and Vector Capacities.</title>
        <authorList>
            <consortium name="Tick Genome and Microbiome Consortium (TIGMIC)"/>
            <person name="Jia N."/>
            <person name="Wang J."/>
            <person name="Shi W."/>
            <person name="Du L."/>
            <person name="Sun Y."/>
            <person name="Zhan W."/>
            <person name="Jiang J.F."/>
            <person name="Wang Q."/>
            <person name="Zhang B."/>
            <person name="Ji P."/>
            <person name="Bell-Sakyi L."/>
            <person name="Cui X.M."/>
            <person name="Yuan T.T."/>
            <person name="Jiang B.G."/>
            <person name="Yang W.F."/>
            <person name="Lam T.T."/>
            <person name="Chang Q.C."/>
            <person name="Ding S.J."/>
            <person name="Wang X.J."/>
            <person name="Zhu J.G."/>
            <person name="Ruan X.D."/>
            <person name="Zhao L."/>
            <person name="Wei J.T."/>
            <person name="Ye R.Z."/>
            <person name="Que T.C."/>
            <person name="Du C.H."/>
            <person name="Zhou Y.H."/>
            <person name="Cheng J.X."/>
            <person name="Dai P.F."/>
            <person name="Guo W.B."/>
            <person name="Han X.H."/>
            <person name="Huang E.J."/>
            <person name="Li L.F."/>
            <person name="Wei W."/>
            <person name="Gao Y.C."/>
            <person name="Liu J.Z."/>
            <person name="Shao H.Z."/>
            <person name="Wang X."/>
            <person name="Wang C.C."/>
            <person name="Yang T.C."/>
            <person name="Huo Q.B."/>
            <person name="Li W."/>
            <person name="Chen H.Y."/>
            <person name="Chen S.E."/>
            <person name="Zhou L.G."/>
            <person name="Ni X.B."/>
            <person name="Tian J.H."/>
            <person name="Sheng Y."/>
            <person name="Liu T."/>
            <person name="Pan Y.S."/>
            <person name="Xia L.Y."/>
            <person name="Li J."/>
            <person name="Zhao F."/>
            <person name="Cao W.C."/>
        </authorList>
    </citation>
    <scope>NUCLEOTIDE SEQUENCE</scope>
    <source>
        <strain evidence="2">Rsan-2018</strain>
    </source>
</reference>
<proteinExistence type="predicted"/>
<dbReference type="PROSITE" id="PS51257">
    <property type="entry name" value="PROKAR_LIPOPROTEIN"/>
    <property type="match status" value="1"/>
</dbReference>
<dbReference type="EMBL" id="JABSTV010001249">
    <property type="protein sequence ID" value="KAH7961639.1"/>
    <property type="molecule type" value="Genomic_DNA"/>
</dbReference>
<keyword evidence="3" id="KW-1185">Reference proteome</keyword>
<evidence type="ECO:0000256" key="1">
    <source>
        <dbReference type="SAM" id="Phobius"/>
    </source>
</evidence>
<dbReference type="Proteomes" id="UP000821837">
    <property type="component" value="Chromosome 3"/>
</dbReference>
<dbReference type="AlphaFoldDB" id="A0A9D4PZG2"/>
<organism evidence="2 3">
    <name type="scientific">Rhipicephalus sanguineus</name>
    <name type="common">Brown dog tick</name>
    <name type="synonym">Ixodes sanguineus</name>
    <dbReference type="NCBI Taxonomy" id="34632"/>
    <lineage>
        <taxon>Eukaryota</taxon>
        <taxon>Metazoa</taxon>
        <taxon>Ecdysozoa</taxon>
        <taxon>Arthropoda</taxon>
        <taxon>Chelicerata</taxon>
        <taxon>Arachnida</taxon>
        <taxon>Acari</taxon>
        <taxon>Parasitiformes</taxon>
        <taxon>Ixodida</taxon>
        <taxon>Ixodoidea</taxon>
        <taxon>Ixodidae</taxon>
        <taxon>Rhipicephalinae</taxon>
        <taxon>Rhipicephalus</taxon>
        <taxon>Rhipicephalus</taxon>
    </lineage>
</organism>
<evidence type="ECO:0000313" key="3">
    <source>
        <dbReference type="Proteomes" id="UP000821837"/>
    </source>
</evidence>
<gene>
    <name evidence="2" type="ORF">HPB52_010964</name>
</gene>
<accession>A0A9D4PZG2</accession>
<keyword evidence="1" id="KW-1133">Transmembrane helix</keyword>
<keyword evidence="1" id="KW-0472">Membrane</keyword>